<dbReference type="AlphaFoldDB" id="R7YT54"/>
<evidence type="ECO:0000313" key="15">
    <source>
        <dbReference type="EMBL" id="EON65018.1"/>
    </source>
</evidence>
<feature type="region of interest" description="Disordered" evidence="12">
    <location>
        <begin position="40"/>
        <end position="63"/>
    </location>
</feature>
<feature type="region of interest" description="Disordered" evidence="12">
    <location>
        <begin position="82"/>
        <end position="104"/>
    </location>
</feature>
<dbReference type="EMBL" id="JH767571">
    <property type="protein sequence ID" value="EON65018.1"/>
    <property type="molecule type" value="Genomic_DNA"/>
</dbReference>
<comment type="pathway">
    <text evidence="4">Protein modification; peptidyl-diphthamide biosynthesis.</text>
</comment>
<dbReference type="OMA" id="IIGCRGC"/>
<dbReference type="GO" id="GO:0017183">
    <property type="term" value="P:protein histidyl modification to diphthamide"/>
    <property type="evidence" value="ECO:0007669"/>
    <property type="project" value="UniProtKB-UniPathway"/>
</dbReference>
<keyword evidence="10" id="KW-0408">Iron</keyword>
<keyword evidence="8" id="KW-0479">Metal-binding</keyword>
<keyword evidence="7" id="KW-0963">Cytoplasm</keyword>
<comment type="subcellular location">
    <subcellularLocation>
        <location evidence="3">Cytoplasm</location>
    </subcellularLocation>
    <subcellularLocation>
        <location evidence="2">Nucleus</location>
    </subcellularLocation>
</comment>
<feature type="domain" description="J" evidence="13">
    <location>
        <begin position="5"/>
        <end position="89"/>
    </location>
</feature>
<dbReference type="Proteomes" id="UP000016924">
    <property type="component" value="Unassembled WGS sequence"/>
</dbReference>
<dbReference type="eggNOG" id="KOG0714">
    <property type="taxonomic scope" value="Eukaryota"/>
</dbReference>
<dbReference type="InterPro" id="IPR044248">
    <property type="entry name" value="DPH3/4-like"/>
</dbReference>
<evidence type="ECO:0000256" key="11">
    <source>
        <dbReference type="ARBA" id="ARBA00023242"/>
    </source>
</evidence>
<evidence type="ECO:0000313" key="16">
    <source>
        <dbReference type="Proteomes" id="UP000016924"/>
    </source>
</evidence>
<dbReference type="SUPFAM" id="SSF46565">
    <property type="entry name" value="Chaperone J-domain"/>
    <property type="match status" value="1"/>
</dbReference>
<dbReference type="GeneID" id="19901564"/>
<evidence type="ECO:0000256" key="6">
    <source>
        <dbReference type="ARBA" id="ARBA00021797"/>
    </source>
</evidence>
<evidence type="ECO:0000256" key="12">
    <source>
        <dbReference type="SAM" id="MobiDB-lite"/>
    </source>
</evidence>
<dbReference type="SMART" id="SM00271">
    <property type="entry name" value="DnaJ"/>
    <property type="match status" value="1"/>
</dbReference>
<sequence>MSPPNHYRTLGLPSTTNGQHLTVQDVKLAYRRALLMHHPDKATGLPTPAPSPRQSPAAQSTLRPTVDQITLAFKVLSDPTLRREHDRELSLSPKSASQTGGEGLDGAAVGLETVDLDDLEYDDNEQIWYRSCRCGQARGFTVTETELEKEEKTGLVVVGCRGCSLSLMVGFGVVEMDEQKEEG</sequence>
<dbReference type="InterPro" id="IPR001623">
    <property type="entry name" value="DnaJ_domain"/>
</dbReference>
<comment type="function">
    <text evidence="1">Required for the first step of diphthamide biosynthesis, the transfer of 3-amino-3-carboxypropyl from S-adenosyl-L-methionine to a histidine residue. Diphthamide is a post-translational modification of histidine which occurs in elongation factor 2.</text>
</comment>
<dbReference type="GO" id="GO:0005737">
    <property type="term" value="C:cytoplasm"/>
    <property type="evidence" value="ECO:0007669"/>
    <property type="project" value="UniProtKB-SubCell"/>
</dbReference>
<evidence type="ECO:0000256" key="8">
    <source>
        <dbReference type="ARBA" id="ARBA00022723"/>
    </source>
</evidence>
<name>R7YT54_CONA1</name>
<dbReference type="PROSITE" id="PS51074">
    <property type="entry name" value="DPH_MB"/>
    <property type="match status" value="1"/>
</dbReference>
<keyword evidence="11" id="KW-0539">Nucleus</keyword>
<evidence type="ECO:0000256" key="1">
    <source>
        <dbReference type="ARBA" id="ARBA00003474"/>
    </source>
</evidence>
<dbReference type="PROSITE" id="PS50076">
    <property type="entry name" value="DNAJ_2"/>
    <property type="match status" value="1"/>
</dbReference>
<evidence type="ECO:0000256" key="5">
    <source>
        <dbReference type="ARBA" id="ARBA00006169"/>
    </source>
</evidence>
<evidence type="ECO:0000256" key="7">
    <source>
        <dbReference type="ARBA" id="ARBA00022490"/>
    </source>
</evidence>
<evidence type="ECO:0000259" key="13">
    <source>
        <dbReference type="PROSITE" id="PS50076"/>
    </source>
</evidence>
<organism evidence="15 16">
    <name type="scientific">Coniosporium apollinis (strain CBS 100218)</name>
    <name type="common">Rock-inhabiting black yeast</name>
    <dbReference type="NCBI Taxonomy" id="1168221"/>
    <lineage>
        <taxon>Eukaryota</taxon>
        <taxon>Fungi</taxon>
        <taxon>Dikarya</taxon>
        <taxon>Ascomycota</taxon>
        <taxon>Pezizomycotina</taxon>
        <taxon>Dothideomycetes</taxon>
        <taxon>Dothideomycetes incertae sedis</taxon>
        <taxon>Coniosporium</taxon>
    </lineage>
</organism>
<keyword evidence="9" id="KW-0862">Zinc</keyword>
<dbReference type="Gene3D" id="1.10.287.110">
    <property type="entry name" value="DnaJ domain"/>
    <property type="match status" value="1"/>
</dbReference>
<keyword evidence="16" id="KW-1185">Reference proteome</keyword>
<evidence type="ECO:0000256" key="10">
    <source>
        <dbReference type="ARBA" id="ARBA00023004"/>
    </source>
</evidence>
<dbReference type="InterPro" id="IPR036869">
    <property type="entry name" value="J_dom_sf"/>
</dbReference>
<dbReference type="PANTHER" id="PTHR21454:SF46">
    <property type="entry name" value="DIPHTHAMIDE BIOSYNTHESIS PROTEIN 4"/>
    <property type="match status" value="1"/>
</dbReference>
<dbReference type="GO" id="GO:0046872">
    <property type="term" value="F:metal ion binding"/>
    <property type="evidence" value="ECO:0007669"/>
    <property type="project" value="UniProtKB-KW"/>
</dbReference>
<gene>
    <name evidence="15" type="ORF">W97_04253</name>
</gene>
<dbReference type="STRING" id="1168221.R7YT54"/>
<comment type="similarity">
    <text evidence="5">Belongs to the DPH4 family.</text>
</comment>
<evidence type="ECO:0000256" key="2">
    <source>
        <dbReference type="ARBA" id="ARBA00004123"/>
    </source>
</evidence>
<dbReference type="CDD" id="cd06257">
    <property type="entry name" value="DnaJ"/>
    <property type="match status" value="1"/>
</dbReference>
<evidence type="ECO:0000256" key="9">
    <source>
        <dbReference type="ARBA" id="ARBA00022833"/>
    </source>
</evidence>
<evidence type="ECO:0000256" key="4">
    <source>
        <dbReference type="ARBA" id="ARBA00005156"/>
    </source>
</evidence>
<dbReference type="HOGENOM" id="CLU_017633_7_0_1"/>
<evidence type="ECO:0000256" key="3">
    <source>
        <dbReference type="ARBA" id="ARBA00004496"/>
    </source>
</evidence>
<dbReference type="Pfam" id="PF00226">
    <property type="entry name" value="DnaJ"/>
    <property type="match status" value="1"/>
</dbReference>
<dbReference type="OrthoDB" id="445556at2759"/>
<dbReference type="Gene3D" id="3.10.660.10">
    <property type="entry name" value="DPH Zinc finger"/>
    <property type="match status" value="1"/>
</dbReference>
<accession>R7YT54</accession>
<dbReference type="InterPro" id="IPR036671">
    <property type="entry name" value="DPH_MB_sf"/>
</dbReference>
<dbReference type="SUPFAM" id="SSF144217">
    <property type="entry name" value="CSL zinc finger"/>
    <property type="match status" value="1"/>
</dbReference>
<dbReference type="UniPathway" id="UPA00559"/>
<feature type="domain" description="DPH-type MB" evidence="14">
    <location>
        <begin position="110"/>
        <end position="172"/>
    </location>
</feature>
<dbReference type="PANTHER" id="PTHR21454">
    <property type="entry name" value="DPH3 HOMOLOG-RELATED"/>
    <property type="match status" value="1"/>
</dbReference>
<evidence type="ECO:0000259" key="14">
    <source>
        <dbReference type="PROSITE" id="PS51074"/>
    </source>
</evidence>
<dbReference type="Pfam" id="PF05207">
    <property type="entry name" value="Zn_ribbon_CSL"/>
    <property type="match status" value="1"/>
</dbReference>
<protein>
    <recommendedName>
        <fullName evidence="6">Diphthamide biosynthesis protein 4</fullName>
    </recommendedName>
</protein>
<proteinExistence type="inferred from homology"/>
<reference evidence="16" key="1">
    <citation type="submission" date="2012-06" db="EMBL/GenBank/DDBJ databases">
        <title>The genome sequence of Coniosporium apollinis CBS 100218.</title>
        <authorList>
            <consortium name="The Broad Institute Genome Sequencing Platform"/>
            <person name="Cuomo C."/>
            <person name="Gorbushina A."/>
            <person name="Noack S."/>
            <person name="Walker B."/>
            <person name="Young S.K."/>
            <person name="Zeng Q."/>
            <person name="Gargeya S."/>
            <person name="Fitzgerald M."/>
            <person name="Haas B."/>
            <person name="Abouelleil A."/>
            <person name="Alvarado L."/>
            <person name="Arachchi H.M."/>
            <person name="Berlin A.M."/>
            <person name="Chapman S.B."/>
            <person name="Goldberg J."/>
            <person name="Griggs A."/>
            <person name="Gujja S."/>
            <person name="Hansen M."/>
            <person name="Howarth C."/>
            <person name="Imamovic A."/>
            <person name="Larimer J."/>
            <person name="McCowan C."/>
            <person name="Montmayeur A."/>
            <person name="Murphy C."/>
            <person name="Neiman D."/>
            <person name="Pearson M."/>
            <person name="Priest M."/>
            <person name="Roberts A."/>
            <person name="Saif S."/>
            <person name="Shea T."/>
            <person name="Sisk P."/>
            <person name="Sykes S."/>
            <person name="Wortman J."/>
            <person name="Nusbaum C."/>
            <person name="Birren B."/>
        </authorList>
    </citation>
    <scope>NUCLEOTIDE SEQUENCE [LARGE SCALE GENOMIC DNA]</scope>
    <source>
        <strain evidence="16">CBS 100218</strain>
    </source>
</reference>
<dbReference type="RefSeq" id="XP_007780335.1">
    <property type="nucleotide sequence ID" value="XM_007782145.1"/>
</dbReference>
<dbReference type="GO" id="GO:0005634">
    <property type="term" value="C:nucleus"/>
    <property type="evidence" value="ECO:0007669"/>
    <property type="project" value="UniProtKB-SubCell"/>
</dbReference>
<dbReference type="InterPro" id="IPR007872">
    <property type="entry name" value="DPH_MB_dom"/>
</dbReference>